<protein>
    <submittedName>
        <fullName evidence="6">Aliphatic sulfonate ABC transporter substrate-binding protein</fullName>
    </submittedName>
</protein>
<dbReference type="InterPro" id="IPR010067">
    <property type="entry name" value="ABC_SsuA_sub-bd"/>
</dbReference>
<sequence length="312" mass="32662">MSGSGWIGRRAALGLGLGALVAACNRAGGGAGTLLAGDQKGGSKVVLEASHNLDRLPYHIEWSSFPNAAPLLEALNAGAIDTGIGGDAAFIFSIGTGAALKAIGAQKYEGPGPILVVRRDSAIHSLKDIAGKRIATPKGSIGHNFILAALEAQGRPLDAVQFAFLSPQDGNAALLGGSVDGWAIWDPNATIAAKQGARLIFEPGLVPSYALLFGSDPAIAGKRPLLADYKRRLYQGWDWAASHPDDYARLLNRETGIPVDVWQTVTARTRRLPSGIGAALIADQQKTADRYARAGLIDHHIDVKSGFDNSFS</sequence>
<evidence type="ECO:0000256" key="2">
    <source>
        <dbReference type="ARBA" id="ARBA00010742"/>
    </source>
</evidence>
<proteinExistence type="inferred from homology"/>
<evidence type="ECO:0000256" key="4">
    <source>
        <dbReference type="ARBA" id="ARBA00022729"/>
    </source>
</evidence>
<keyword evidence="4" id="KW-0732">Signal</keyword>
<dbReference type="EMBL" id="JARYGZ010000001">
    <property type="protein sequence ID" value="MDH7637751.1"/>
    <property type="molecule type" value="Genomic_DNA"/>
</dbReference>
<evidence type="ECO:0000256" key="1">
    <source>
        <dbReference type="ARBA" id="ARBA00004418"/>
    </source>
</evidence>
<dbReference type="InterPro" id="IPR001638">
    <property type="entry name" value="Solute-binding_3/MltF_N"/>
</dbReference>
<dbReference type="RefSeq" id="WP_281043093.1">
    <property type="nucleotide sequence ID" value="NZ_JARYGZ010000001.1"/>
</dbReference>
<evidence type="ECO:0000256" key="3">
    <source>
        <dbReference type="ARBA" id="ARBA00022448"/>
    </source>
</evidence>
<evidence type="ECO:0000259" key="5">
    <source>
        <dbReference type="SMART" id="SM00062"/>
    </source>
</evidence>
<dbReference type="PANTHER" id="PTHR30024:SF48">
    <property type="entry name" value="ABC TRANSPORTER SUBSTRATE-BINDING PROTEIN"/>
    <property type="match status" value="1"/>
</dbReference>
<comment type="caution">
    <text evidence="6">The sequence shown here is derived from an EMBL/GenBank/DDBJ whole genome shotgun (WGS) entry which is preliminary data.</text>
</comment>
<dbReference type="SMART" id="SM00062">
    <property type="entry name" value="PBPb"/>
    <property type="match status" value="1"/>
</dbReference>
<keyword evidence="3" id="KW-0813">Transport</keyword>
<dbReference type="Gene3D" id="3.40.190.10">
    <property type="entry name" value="Periplasmic binding protein-like II"/>
    <property type="match status" value="2"/>
</dbReference>
<accession>A0ABT6MY96</accession>
<dbReference type="Proteomes" id="UP001160625">
    <property type="component" value="Unassembled WGS sequence"/>
</dbReference>
<comment type="subcellular location">
    <subcellularLocation>
        <location evidence="1">Periplasm</location>
    </subcellularLocation>
</comment>
<dbReference type="InterPro" id="IPR015168">
    <property type="entry name" value="SsuA/THI5"/>
</dbReference>
<reference evidence="6" key="1">
    <citation type="submission" date="2023-04" db="EMBL/GenBank/DDBJ databases">
        <title>Sphingomonas sp. MAHUQ-71 isolated from rice field.</title>
        <authorList>
            <person name="Huq M.A."/>
        </authorList>
    </citation>
    <scope>NUCLEOTIDE SEQUENCE</scope>
    <source>
        <strain evidence="6">MAHUQ-71</strain>
    </source>
</reference>
<dbReference type="SUPFAM" id="SSF53850">
    <property type="entry name" value="Periplasmic binding protein-like II"/>
    <property type="match status" value="1"/>
</dbReference>
<keyword evidence="7" id="KW-1185">Reference proteome</keyword>
<evidence type="ECO:0000313" key="7">
    <source>
        <dbReference type="Proteomes" id="UP001160625"/>
    </source>
</evidence>
<dbReference type="Pfam" id="PF09084">
    <property type="entry name" value="NMT1"/>
    <property type="match status" value="1"/>
</dbReference>
<name>A0ABT6MY96_9SPHN</name>
<evidence type="ECO:0000313" key="6">
    <source>
        <dbReference type="EMBL" id="MDH7637751.1"/>
    </source>
</evidence>
<dbReference type="PANTHER" id="PTHR30024">
    <property type="entry name" value="ALIPHATIC SULFONATES-BINDING PROTEIN-RELATED"/>
    <property type="match status" value="1"/>
</dbReference>
<organism evidence="6 7">
    <name type="scientific">Sphingomonas oryzagri</name>
    <dbReference type="NCBI Taxonomy" id="3042314"/>
    <lineage>
        <taxon>Bacteria</taxon>
        <taxon>Pseudomonadati</taxon>
        <taxon>Pseudomonadota</taxon>
        <taxon>Alphaproteobacteria</taxon>
        <taxon>Sphingomonadales</taxon>
        <taxon>Sphingomonadaceae</taxon>
        <taxon>Sphingomonas</taxon>
    </lineage>
</organism>
<comment type="similarity">
    <text evidence="2">Belongs to the bacterial solute-binding protein SsuA/TauA family.</text>
</comment>
<dbReference type="NCBIfam" id="TIGR01728">
    <property type="entry name" value="SsuA_fam"/>
    <property type="match status" value="1"/>
</dbReference>
<gene>
    <name evidence="6" type="ORF">QGN17_03310</name>
</gene>
<feature type="domain" description="Solute-binding protein family 3/N-terminal" evidence="5">
    <location>
        <begin position="33"/>
        <end position="238"/>
    </location>
</feature>